<evidence type="ECO:0000256" key="5">
    <source>
        <dbReference type="ARBA" id="ARBA00023002"/>
    </source>
</evidence>
<comment type="cofactor">
    <cofactor evidence="1">
        <name>FAD</name>
        <dbReference type="ChEBI" id="CHEBI:57692"/>
    </cofactor>
</comment>
<evidence type="ECO:0000256" key="6">
    <source>
        <dbReference type="SAM" id="MobiDB-lite"/>
    </source>
</evidence>
<dbReference type="InterPro" id="IPR006076">
    <property type="entry name" value="FAD-dep_OxRdtase"/>
</dbReference>
<proteinExistence type="inferred from homology"/>
<keyword evidence="4" id="KW-0274">FAD</keyword>
<dbReference type="PANTHER" id="PTHR10961">
    <property type="entry name" value="PEROXISOMAL SARCOSINE OXIDASE"/>
    <property type="match status" value="1"/>
</dbReference>
<dbReference type="Gene3D" id="3.50.50.60">
    <property type="entry name" value="FAD/NAD(P)-binding domain"/>
    <property type="match status" value="1"/>
</dbReference>
<evidence type="ECO:0000256" key="2">
    <source>
        <dbReference type="ARBA" id="ARBA00010989"/>
    </source>
</evidence>
<comment type="similarity">
    <text evidence="2">Belongs to the MSOX/MTOX family.</text>
</comment>
<organism evidence="8">
    <name type="scientific">Cyprideis torosa</name>
    <dbReference type="NCBI Taxonomy" id="163714"/>
    <lineage>
        <taxon>Eukaryota</taxon>
        <taxon>Metazoa</taxon>
        <taxon>Ecdysozoa</taxon>
        <taxon>Arthropoda</taxon>
        <taxon>Crustacea</taxon>
        <taxon>Oligostraca</taxon>
        <taxon>Ostracoda</taxon>
        <taxon>Podocopa</taxon>
        <taxon>Podocopida</taxon>
        <taxon>Cytherocopina</taxon>
        <taxon>Cytheroidea</taxon>
        <taxon>Cytherideidae</taxon>
        <taxon>Cyprideis</taxon>
    </lineage>
</organism>
<dbReference type="SUPFAM" id="SSF51905">
    <property type="entry name" value="FAD/NAD(P)-binding domain"/>
    <property type="match status" value="1"/>
</dbReference>
<keyword evidence="3" id="KW-0285">Flavoprotein</keyword>
<dbReference type="InterPro" id="IPR045170">
    <property type="entry name" value="MTOX"/>
</dbReference>
<dbReference type="GO" id="GO:0050660">
    <property type="term" value="F:flavin adenine dinucleotide binding"/>
    <property type="evidence" value="ECO:0007669"/>
    <property type="project" value="InterPro"/>
</dbReference>
<gene>
    <name evidence="8" type="ORF">CTOB1V02_LOCUS10501</name>
</gene>
<feature type="non-terminal residue" evidence="8">
    <location>
        <position position="580"/>
    </location>
</feature>
<keyword evidence="5" id="KW-0560">Oxidoreductase</keyword>
<dbReference type="EMBL" id="OB664970">
    <property type="protein sequence ID" value="CAD7232670.1"/>
    <property type="molecule type" value="Genomic_DNA"/>
</dbReference>
<dbReference type="OrthoDB" id="424974at2759"/>
<name>A0A7R8WPF5_9CRUS</name>
<evidence type="ECO:0000313" key="8">
    <source>
        <dbReference type="EMBL" id="CAD7232670.1"/>
    </source>
</evidence>
<evidence type="ECO:0000259" key="7">
    <source>
        <dbReference type="Pfam" id="PF01266"/>
    </source>
</evidence>
<dbReference type="GO" id="GO:0008115">
    <property type="term" value="F:sarcosine oxidase activity"/>
    <property type="evidence" value="ECO:0007669"/>
    <property type="project" value="TreeGrafter"/>
</dbReference>
<feature type="compositionally biased region" description="Basic and acidic residues" evidence="6">
    <location>
        <begin position="409"/>
        <end position="474"/>
    </location>
</feature>
<dbReference type="Pfam" id="PF01266">
    <property type="entry name" value="DAO"/>
    <property type="match status" value="1"/>
</dbReference>
<sequence length="580" mass="65147">STGETRGLELASSNEEEMSMMLHSRRLWEELQDSTGETLLKPCGSISITDAADNWPLSDLPRIMETHAPGVAFKWLTPAELTEELSKVVYPDVTGAISDGSGALLLSAKCLRVIHREFTVLGGTVLDDRAVVEIIPEYSSSEDCAAVRLRQTSSPGESESLLKAKKILVCCGAWSAGLVKPLGLDIPINKELSIQGHFQLKDTKSELSRCGIMEFRTNPKPSLYGWCHPPFALPNKVKLGLNLGEDIPKDFGKKIKVEHLRYLDEYVRQHFSAELEVEPEGISSCINYCLADYLHCVGPVPKSPSVLIGLPSGPGFKLCPSFGSILAAMALGKLSQEIESINIKEDTLKTYYPDRFVPSELNAPTGPLQRACKEDSGDAAPAQFREHDERSYFLLLQAHVFAHDLVKHKSDKEHHPDHEHHDHKVAGRSHHDSPKEGPEYHESLKEGPEYHDSPKEGPEYHETPKEGSEYHDTPKTYISSHYEPEPYDSSKPYSEKHTDQEWNAYYGQEKPGKFYDDFEFKVIDVNLRNGGRYEANRDWKVDCNTYENYRGNGLYMIAIYDNYDRFGDIDLVKCVGQKDS</sequence>
<feature type="domain" description="FAD dependent oxidoreductase" evidence="7">
    <location>
        <begin position="16"/>
        <end position="329"/>
    </location>
</feature>
<dbReference type="AlphaFoldDB" id="A0A7R8WPF5"/>
<feature type="region of interest" description="Disordered" evidence="6">
    <location>
        <begin position="409"/>
        <end position="495"/>
    </location>
</feature>
<evidence type="ECO:0000256" key="3">
    <source>
        <dbReference type="ARBA" id="ARBA00022630"/>
    </source>
</evidence>
<reference evidence="8" key="1">
    <citation type="submission" date="2020-11" db="EMBL/GenBank/DDBJ databases">
        <authorList>
            <person name="Tran Van P."/>
        </authorList>
    </citation>
    <scope>NUCLEOTIDE SEQUENCE</scope>
</reference>
<evidence type="ECO:0000256" key="4">
    <source>
        <dbReference type="ARBA" id="ARBA00022827"/>
    </source>
</evidence>
<dbReference type="InterPro" id="IPR036188">
    <property type="entry name" value="FAD/NAD-bd_sf"/>
</dbReference>
<dbReference type="PANTHER" id="PTHR10961:SF46">
    <property type="entry name" value="PEROXISOMAL SARCOSINE OXIDASE"/>
    <property type="match status" value="1"/>
</dbReference>
<evidence type="ECO:0000256" key="1">
    <source>
        <dbReference type="ARBA" id="ARBA00001974"/>
    </source>
</evidence>
<accession>A0A7R8WPF5</accession>
<feature type="non-terminal residue" evidence="8">
    <location>
        <position position="1"/>
    </location>
</feature>
<dbReference type="Gene3D" id="3.30.9.10">
    <property type="entry name" value="D-Amino Acid Oxidase, subunit A, domain 2"/>
    <property type="match status" value="1"/>
</dbReference>
<protein>
    <recommendedName>
        <fullName evidence="7">FAD dependent oxidoreductase domain-containing protein</fullName>
    </recommendedName>
</protein>
<feature type="region of interest" description="Disordered" evidence="6">
    <location>
        <begin position="362"/>
        <end position="382"/>
    </location>
</feature>